<evidence type="ECO:0000313" key="1">
    <source>
        <dbReference type="EMBL" id="GFY93765.1"/>
    </source>
</evidence>
<organism evidence="1 2">
    <name type="scientific">Actinidia rufa</name>
    <dbReference type="NCBI Taxonomy" id="165716"/>
    <lineage>
        <taxon>Eukaryota</taxon>
        <taxon>Viridiplantae</taxon>
        <taxon>Streptophyta</taxon>
        <taxon>Embryophyta</taxon>
        <taxon>Tracheophyta</taxon>
        <taxon>Spermatophyta</taxon>
        <taxon>Magnoliopsida</taxon>
        <taxon>eudicotyledons</taxon>
        <taxon>Gunneridae</taxon>
        <taxon>Pentapetalae</taxon>
        <taxon>asterids</taxon>
        <taxon>Ericales</taxon>
        <taxon>Actinidiaceae</taxon>
        <taxon>Actinidia</taxon>
    </lineage>
</organism>
<evidence type="ECO:0000313" key="2">
    <source>
        <dbReference type="Proteomes" id="UP000585474"/>
    </source>
</evidence>
<gene>
    <name evidence="1" type="ORF">Acr_09g0002110</name>
</gene>
<keyword evidence="2" id="KW-1185">Reference proteome</keyword>
<name>A0A7J0F4Z6_9ERIC</name>
<accession>A0A7J0F4Z6</accession>
<dbReference type="AlphaFoldDB" id="A0A7J0F4Z6"/>
<reference evidence="1 2" key="1">
    <citation type="submission" date="2019-07" db="EMBL/GenBank/DDBJ databases">
        <title>De Novo Assembly of kiwifruit Actinidia rufa.</title>
        <authorList>
            <person name="Sugita-Konishi S."/>
            <person name="Sato K."/>
            <person name="Mori E."/>
            <person name="Abe Y."/>
            <person name="Kisaki G."/>
            <person name="Hamano K."/>
            <person name="Suezawa K."/>
            <person name="Otani M."/>
            <person name="Fukuda T."/>
            <person name="Manabe T."/>
            <person name="Gomi K."/>
            <person name="Tabuchi M."/>
            <person name="Akimitsu K."/>
            <person name="Kataoka I."/>
        </authorList>
    </citation>
    <scope>NUCLEOTIDE SEQUENCE [LARGE SCALE GENOMIC DNA]</scope>
    <source>
        <strain evidence="2">cv. Fuchu</strain>
    </source>
</reference>
<protein>
    <submittedName>
        <fullName evidence="1">Uncharacterized protein</fullName>
    </submittedName>
</protein>
<comment type="caution">
    <text evidence="1">The sequence shown here is derived from an EMBL/GenBank/DDBJ whole genome shotgun (WGS) entry which is preliminary data.</text>
</comment>
<dbReference type="Proteomes" id="UP000585474">
    <property type="component" value="Unassembled WGS sequence"/>
</dbReference>
<sequence>MNADPTWRIPSVDASRREIQDEALGRTKPKDQMTAGNLCYAPQKALTIKEAIVGSMPNKLATEPGSKRNEHVKLN</sequence>
<proteinExistence type="predicted"/>
<dbReference type="EMBL" id="BJWL01000009">
    <property type="protein sequence ID" value="GFY93765.1"/>
    <property type="molecule type" value="Genomic_DNA"/>
</dbReference>